<reference evidence="1 2" key="1">
    <citation type="submission" date="2019-06" db="EMBL/GenBank/DDBJ databases">
        <title>A chromosome-scale genome assembly of the European perch, Perca fluviatilis.</title>
        <authorList>
            <person name="Roques C."/>
            <person name="Zahm M."/>
            <person name="Cabau C."/>
            <person name="Klopp C."/>
            <person name="Bouchez O."/>
            <person name="Donnadieu C."/>
            <person name="Kuhl H."/>
            <person name="Gislard M."/>
            <person name="Guendouz S."/>
            <person name="Journot L."/>
            <person name="Haffray P."/>
            <person name="Bestin A."/>
            <person name="Morvezen R."/>
            <person name="Feron R."/>
            <person name="Wen M."/>
            <person name="Jouanno E."/>
            <person name="Herpin A."/>
            <person name="Schartl M."/>
            <person name="Postlethwait J."/>
            <person name="Schaerlinger B."/>
            <person name="Chardard D."/>
            <person name="Lecocq T."/>
            <person name="Poncet C."/>
            <person name="Jaffrelo L."/>
            <person name="Lampietro C."/>
            <person name="Guiguen Y."/>
        </authorList>
    </citation>
    <scope>NUCLEOTIDE SEQUENCE [LARGE SCALE GENOMIC DNA]</scope>
    <source>
        <tissue evidence="1">Blood</tissue>
    </source>
</reference>
<dbReference type="AlphaFoldDB" id="A0A6A5EPD2"/>
<evidence type="ECO:0000313" key="1">
    <source>
        <dbReference type="EMBL" id="KAF1391141.1"/>
    </source>
</evidence>
<name>A0A6A5EPD2_PERFL</name>
<evidence type="ECO:0000313" key="2">
    <source>
        <dbReference type="Proteomes" id="UP000465112"/>
    </source>
</evidence>
<dbReference type="Proteomes" id="UP000465112">
    <property type="component" value="Chromosome 4"/>
</dbReference>
<gene>
    <name evidence="1" type="ORF">PFLUV_G00038840</name>
</gene>
<sequence>MACAVNVPNTATRRPEPPCPYPLSLYKHSTLPLQFRIQFKAIYNLAPPYLSDLLQRPTPSHSLRSSSSIHLSVLSARLTTTGSRAFSRSAPHLIMAFITTPTQKH</sequence>
<keyword evidence="2" id="KW-1185">Reference proteome</keyword>
<protein>
    <submittedName>
        <fullName evidence="1">Uncharacterized protein</fullName>
    </submittedName>
</protein>
<proteinExistence type="predicted"/>
<organism evidence="1 2">
    <name type="scientific">Perca fluviatilis</name>
    <name type="common">European perch</name>
    <dbReference type="NCBI Taxonomy" id="8168"/>
    <lineage>
        <taxon>Eukaryota</taxon>
        <taxon>Metazoa</taxon>
        <taxon>Chordata</taxon>
        <taxon>Craniata</taxon>
        <taxon>Vertebrata</taxon>
        <taxon>Euteleostomi</taxon>
        <taxon>Actinopterygii</taxon>
        <taxon>Neopterygii</taxon>
        <taxon>Teleostei</taxon>
        <taxon>Neoteleostei</taxon>
        <taxon>Acanthomorphata</taxon>
        <taxon>Eupercaria</taxon>
        <taxon>Perciformes</taxon>
        <taxon>Percoidei</taxon>
        <taxon>Percidae</taxon>
        <taxon>Percinae</taxon>
        <taxon>Perca</taxon>
    </lineage>
</organism>
<dbReference type="EMBL" id="VHII01000004">
    <property type="protein sequence ID" value="KAF1391141.1"/>
    <property type="molecule type" value="Genomic_DNA"/>
</dbReference>
<accession>A0A6A5EPD2</accession>
<comment type="caution">
    <text evidence="1">The sequence shown here is derived from an EMBL/GenBank/DDBJ whole genome shotgun (WGS) entry which is preliminary data.</text>
</comment>